<evidence type="ECO:0000256" key="1">
    <source>
        <dbReference type="ARBA" id="ARBA00004141"/>
    </source>
</evidence>
<dbReference type="InterPro" id="IPR006043">
    <property type="entry name" value="NCS2"/>
</dbReference>
<organism evidence="7 8">
    <name type="scientific">Prunus dulcis</name>
    <name type="common">Almond</name>
    <name type="synonym">Amygdalus dulcis</name>
    <dbReference type="NCBI Taxonomy" id="3755"/>
    <lineage>
        <taxon>Eukaryota</taxon>
        <taxon>Viridiplantae</taxon>
        <taxon>Streptophyta</taxon>
        <taxon>Embryophyta</taxon>
        <taxon>Tracheophyta</taxon>
        <taxon>Spermatophyta</taxon>
        <taxon>Magnoliopsida</taxon>
        <taxon>eudicotyledons</taxon>
        <taxon>Gunneridae</taxon>
        <taxon>Pentapetalae</taxon>
        <taxon>rosids</taxon>
        <taxon>fabids</taxon>
        <taxon>Rosales</taxon>
        <taxon>Rosaceae</taxon>
        <taxon>Amygdaloideae</taxon>
        <taxon>Amygdaleae</taxon>
        <taxon>Prunus</taxon>
    </lineage>
</organism>
<keyword evidence="5 6" id="KW-0472">Membrane</keyword>
<name>A0AAD4ZLA5_PRUDU</name>
<feature type="transmembrane region" description="Helical" evidence="6">
    <location>
        <begin position="85"/>
        <end position="111"/>
    </location>
</feature>
<comment type="similarity">
    <text evidence="2">Belongs to the nucleobase:cation symporter-2 (NCS2) (TC 2.A.40) family.</text>
</comment>
<comment type="subcellular location">
    <subcellularLocation>
        <location evidence="1">Membrane</location>
        <topology evidence="1">Multi-pass membrane protein</topology>
    </subcellularLocation>
</comment>
<keyword evidence="3 6" id="KW-0812">Transmembrane</keyword>
<accession>A0AAD4ZLA5</accession>
<sequence>MRISYTKLRRLLCFSSGEVGSHHASSLFVASRPPTPGVPSRGIGLEGFSSVLAGLWGTGTGSTSLTENVHTLVATKMGSRRAVELGACILIVLSLVMHCSYNWIFALSLAFNLTNLKSRGYPYEELGGQEKSRTTQDRLAGGGGKGRWLAGDGSLPVASGRGNGVGPLQTVAVGDSGWPEVVASDGGLPLAGDAGGWWPATGVRRWWLAGYGHVA</sequence>
<reference evidence="7 8" key="1">
    <citation type="journal article" date="2022" name="G3 (Bethesda)">
        <title>Whole-genome sequence and methylome profiling of the almond [Prunus dulcis (Mill.) D.A. Webb] cultivar 'Nonpareil'.</title>
        <authorList>
            <person name="D'Amico-Willman K.M."/>
            <person name="Ouma W.Z."/>
            <person name="Meulia T."/>
            <person name="Sideli G.M."/>
            <person name="Gradziel T.M."/>
            <person name="Fresnedo-Ramirez J."/>
        </authorList>
    </citation>
    <scope>NUCLEOTIDE SEQUENCE [LARGE SCALE GENOMIC DNA]</scope>
    <source>
        <strain evidence="7">Clone GOH B32 T37-40</strain>
    </source>
</reference>
<evidence type="ECO:0000256" key="6">
    <source>
        <dbReference type="SAM" id="Phobius"/>
    </source>
</evidence>
<keyword evidence="4 6" id="KW-1133">Transmembrane helix</keyword>
<evidence type="ECO:0000256" key="5">
    <source>
        <dbReference type="ARBA" id="ARBA00023136"/>
    </source>
</evidence>
<evidence type="ECO:0000256" key="2">
    <source>
        <dbReference type="ARBA" id="ARBA00008821"/>
    </source>
</evidence>
<dbReference type="GO" id="GO:0016020">
    <property type="term" value="C:membrane"/>
    <property type="evidence" value="ECO:0007669"/>
    <property type="project" value="UniProtKB-SubCell"/>
</dbReference>
<evidence type="ECO:0000256" key="4">
    <source>
        <dbReference type="ARBA" id="ARBA00022989"/>
    </source>
</evidence>
<dbReference type="Pfam" id="PF00860">
    <property type="entry name" value="Xan_ur_permease"/>
    <property type="match status" value="1"/>
</dbReference>
<evidence type="ECO:0000313" key="8">
    <source>
        <dbReference type="Proteomes" id="UP001054821"/>
    </source>
</evidence>
<dbReference type="AlphaFoldDB" id="A0AAD4ZLA5"/>
<comment type="caution">
    <text evidence="7">The sequence shown here is derived from an EMBL/GenBank/DDBJ whole genome shotgun (WGS) entry which is preliminary data.</text>
</comment>
<dbReference type="PANTHER" id="PTHR11119">
    <property type="entry name" value="XANTHINE-URACIL / VITAMIN C PERMEASE FAMILY MEMBER"/>
    <property type="match status" value="1"/>
</dbReference>
<dbReference type="EMBL" id="JAJFAZ020000001">
    <property type="protein sequence ID" value="KAI5350184.1"/>
    <property type="molecule type" value="Genomic_DNA"/>
</dbReference>
<dbReference type="Proteomes" id="UP001054821">
    <property type="component" value="Chromosome 1"/>
</dbReference>
<dbReference type="GO" id="GO:0022857">
    <property type="term" value="F:transmembrane transporter activity"/>
    <property type="evidence" value="ECO:0007669"/>
    <property type="project" value="InterPro"/>
</dbReference>
<proteinExistence type="inferred from homology"/>
<gene>
    <name evidence="7" type="ORF">L3X38_003075</name>
</gene>
<keyword evidence="8" id="KW-1185">Reference proteome</keyword>
<protein>
    <submittedName>
        <fullName evidence="7">Uncharacterized protein</fullName>
    </submittedName>
</protein>
<evidence type="ECO:0000313" key="7">
    <source>
        <dbReference type="EMBL" id="KAI5350184.1"/>
    </source>
</evidence>
<evidence type="ECO:0000256" key="3">
    <source>
        <dbReference type="ARBA" id="ARBA00022692"/>
    </source>
</evidence>